<keyword evidence="1" id="KW-0472">Membrane</keyword>
<feature type="transmembrane region" description="Helical" evidence="1">
    <location>
        <begin position="59"/>
        <end position="77"/>
    </location>
</feature>
<feature type="transmembrane region" description="Helical" evidence="1">
    <location>
        <begin position="299"/>
        <end position="321"/>
    </location>
</feature>
<evidence type="ECO:0000256" key="1">
    <source>
        <dbReference type="SAM" id="Phobius"/>
    </source>
</evidence>
<reference evidence="2 3" key="1">
    <citation type="journal article" date="2013" name="Curr. Biol.">
        <title>The Genome of the Foraminiferan Reticulomyxa filosa.</title>
        <authorList>
            <person name="Glockner G."/>
            <person name="Hulsmann N."/>
            <person name="Schleicher M."/>
            <person name="Noegel A.A."/>
            <person name="Eichinger L."/>
            <person name="Gallinger C."/>
            <person name="Pawlowski J."/>
            <person name="Sierra R."/>
            <person name="Euteneuer U."/>
            <person name="Pillet L."/>
            <person name="Moustafa A."/>
            <person name="Platzer M."/>
            <person name="Groth M."/>
            <person name="Szafranski K."/>
            <person name="Schliwa M."/>
        </authorList>
    </citation>
    <scope>NUCLEOTIDE SEQUENCE [LARGE SCALE GENOMIC DNA]</scope>
</reference>
<gene>
    <name evidence="2" type="ORF">RFI_05610</name>
</gene>
<feature type="transmembrane region" description="Helical" evidence="1">
    <location>
        <begin position="215"/>
        <end position="235"/>
    </location>
</feature>
<keyword evidence="1" id="KW-0812">Transmembrane</keyword>
<feature type="transmembrane region" description="Helical" evidence="1">
    <location>
        <begin position="121"/>
        <end position="140"/>
    </location>
</feature>
<organism evidence="2 3">
    <name type="scientific">Reticulomyxa filosa</name>
    <dbReference type="NCBI Taxonomy" id="46433"/>
    <lineage>
        <taxon>Eukaryota</taxon>
        <taxon>Sar</taxon>
        <taxon>Rhizaria</taxon>
        <taxon>Retaria</taxon>
        <taxon>Foraminifera</taxon>
        <taxon>Monothalamids</taxon>
        <taxon>Reticulomyxidae</taxon>
        <taxon>Reticulomyxa</taxon>
    </lineage>
</organism>
<keyword evidence="1" id="KW-1133">Transmembrane helix</keyword>
<proteinExistence type="predicted"/>
<dbReference type="AlphaFoldDB" id="X6NYX9"/>
<sequence>MLLSFNVNTKLKNGLYLLGNRFSESSKWYQVFGSQELPKYVSDDERNAKNLYITKGSNFTDAMLIGFIVTIILLLLLRKSRRYSYVKRLCGNKMMCFKIRKLPSHVGFQQMKVLLKWFNNWFVAVIISSLVIIYMLNTTYYEKGYLLSHFSLAYLEGSSLIATILLIIIVVLVNAAVLMYSFQWIINPPFTTTSTLKNNFDDTIDPFTWQKGITLALLFLGWILIVMIVMLYFAFESFPDNNTLHISSELVYTIQAVMSLALSLHNSLIAPNLAKHVIEFLFYAAGIQNRKLAQKCYSYLALFLQTLVCIVIPLIFASYFYNNCGRRWIYYWETCSGKDPNEAIVSYHWTYFDYGLSWSMDENVVVLNWGDLCQYQGFQFSYDSTNISQITI</sequence>
<comment type="caution">
    <text evidence="2">The sequence shown here is derived from an EMBL/GenBank/DDBJ whole genome shotgun (WGS) entry which is preliminary data.</text>
</comment>
<protein>
    <submittedName>
        <fullName evidence="2">Uncharacterized protein</fullName>
    </submittedName>
</protein>
<dbReference type="EMBL" id="ASPP01004875">
    <property type="protein sequence ID" value="ETO31510.1"/>
    <property type="molecule type" value="Genomic_DNA"/>
</dbReference>
<feature type="transmembrane region" description="Helical" evidence="1">
    <location>
        <begin position="160"/>
        <end position="180"/>
    </location>
</feature>
<dbReference type="Proteomes" id="UP000023152">
    <property type="component" value="Unassembled WGS sequence"/>
</dbReference>
<name>X6NYX9_RETFI</name>
<accession>X6NYX9</accession>
<evidence type="ECO:0000313" key="3">
    <source>
        <dbReference type="Proteomes" id="UP000023152"/>
    </source>
</evidence>
<keyword evidence="3" id="KW-1185">Reference proteome</keyword>
<evidence type="ECO:0000313" key="2">
    <source>
        <dbReference type="EMBL" id="ETO31510.1"/>
    </source>
</evidence>